<gene>
    <name evidence="3" type="ORF">BVC80_479g56</name>
</gene>
<feature type="compositionally biased region" description="Polar residues" evidence="1">
    <location>
        <begin position="845"/>
        <end position="856"/>
    </location>
</feature>
<feature type="transmembrane region" description="Helical" evidence="2">
    <location>
        <begin position="33"/>
        <end position="53"/>
    </location>
</feature>
<comment type="caution">
    <text evidence="3">The sequence shown here is derived from an EMBL/GenBank/DDBJ whole genome shotgun (WGS) entry which is preliminary data.</text>
</comment>
<dbReference type="EMBL" id="MVGT01002801">
    <property type="protein sequence ID" value="OVA06472.1"/>
    <property type="molecule type" value="Genomic_DNA"/>
</dbReference>
<feature type="compositionally biased region" description="Basic and acidic residues" evidence="1">
    <location>
        <begin position="569"/>
        <end position="578"/>
    </location>
</feature>
<dbReference type="OrthoDB" id="1908091at2759"/>
<feature type="compositionally biased region" description="Basic and acidic residues" evidence="1">
    <location>
        <begin position="706"/>
        <end position="715"/>
    </location>
</feature>
<dbReference type="STRING" id="56857.A0A200Q7P8"/>
<reference evidence="3 4" key="1">
    <citation type="journal article" date="2017" name="Mol. Plant">
        <title>The Genome of Medicinal Plant Macleaya cordata Provides New Insights into Benzylisoquinoline Alkaloids Metabolism.</title>
        <authorList>
            <person name="Liu X."/>
            <person name="Liu Y."/>
            <person name="Huang P."/>
            <person name="Ma Y."/>
            <person name="Qing Z."/>
            <person name="Tang Q."/>
            <person name="Cao H."/>
            <person name="Cheng P."/>
            <person name="Zheng Y."/>
            <person name="Yuan Z."/>
            <person name="Zhou Y."/>
            <person name="Liu J."/>
            <person name="Tang Z."/>
            <person name="Zhuo Y."/>
            <person name="Zhang Y."/>
            <person name="Yu L."/>
            <person name="Huang J."/>
            <person name="Yang P."/>
            <person name="Peng Q."/>
            <person name="Zhang J."/>
            <person name="Jiang W."/>
            <person name="Zhang Z."/>
            <person name="Lin K."/>
            <person name="Ro D.K."/>
            <person name="Chen X."/>
            <person name="Xiong X."/>
            <person name="Shang Y."/>
            <person name="Huang S."/>
            <person name="Zeng J."/>
        </authorList>
    </citation>
    <scope>NUCLEOTIDE SEQUENCE [LARGE SCALE GENOMIC DNA]</scope>
    <source>
        <strain evidence="4">cv. BLH2017</strain>
        <tissue evidence="3">Root</tissue>
    </source>
</reference>
<dbReference type="OMA" id="EHIFKEP"/>
<name>A0A200Q7P8_MACCD</name>
<protein>
    <recommendedName>
        <fullName evidence="5">Cardiomyopathy-associated protein 5</fullName>
    </recommendedName>
</protein>
<dbReference type="PANTHER" id="PTHR33870">
    <property type="entry name" value="CARDIOMYOPATHY-ASSOCIATED PROTEIN"/>
    <property type="match status" value="1"/>
</dbReference>
<evidence type="ECO:0000313" key="3">
    <source>
        <dbReference type="EMBL" id="OVA06472.1"/>
    </source>
</evidence>
<feature type="compositionally biased region" description="Low complexity" evidence="1">
    <location>
        <begin position="596"/>
        <end position="609"/>
    </location>
</feature>
<feature type="compositionally biased region" description="Polar residues" evidence="1">
    <location>
        <begin position="716"/>
        <end position="737"/>
    </location>
</feature>
<feature type="region of interest" description="Disordered" evidence="1">
    <location>
        <begin position="222"/>
        <end position="244"/>
    </location>
</feature>
<feature type="region of interest" description="Disordered" evidence="1">
    <location>
        <begin position="697"/>
        <end position="882"/>
    </location>
</feature>
<sequence length="882" mass="98399">MGINVLRMVPRLWRCMIFSIVTCYRSVRDHPFVSLMAVIFYLLYTFLPSVFGFIVSSSPIVVCTVVLLGALLNFGYPQTPHFEQKCTINVPSLKDDLVVEKDGHVGKRPIVEKEGMKEKEVGLFPINKDGLVDRTVVIEEKPKQIHGHKPPIQKEREFHNVGFIKKRDTQNENQLIEGVSNSGVNQSTKVLKKMKKMKGLKLEIDRPVSGLPNSHLKEWLKDPSCHHRNEDNAESSDFGSDRAQCSSPLDSIADIIPVLDELHPLLDFKPLQSNLSSIEESDAASQWSDRSNDGSVESELEESEEEEEEAENQEVEDEVLESEDERIKPVVTWTEDDEKNLKDLGTSELERNQRLETLVAKRRARKTLSMDVEINLIDLESNDPPTQIAPILITRNNPFEIPYYSNETGELQPIPSSAPSVLLPRRNPFDLPFEPFDERSNLNGDNFQQDFSPVHLDKDMSFCRHQSFSLGSSFGVQIGKDKRNINLSSFLGRMASEETGDPTLQRQFSERSESKLSCVLETETVYTVSDEDLSPKSKLVSQIGHSPDRAEQVSQTSEEVDSSVEIDQEDKKDVHPSKVETNGVDGEMTHLKVETNSKSSSSSPSASSEANEKILHENINEGQLKNQDQTKGDCIEGTSDFEKPSLSQIETELKSKFMEQPDEVQIEEPVYDSSPSAMETMSIEDALLSADKEAVLTSTSSTAFDSKVDTSDEKTSSLTDQKSLLANGSIKNETSLDNEVMREASSHLSAVEENELRSKESTEASEQNVTEVEFSEAENEGDPIAASPVPKSSVVEQSPGKELVEQSPVKELVEDGPINEVTPSTVDPEIFYEVHKSDVEEEQHLTSSPSSASQEKLLSVEKPEVQLSSEGDHKQPEVSQTL</sequence>
<feature type="compositionally biased region" description="Polar residues" evidence="1">
    <location>
        <begin position="235"/>
        <end position="244"/>
    </location>
</feature>
<keyword evidence="2" id="KW-0812">Transmembrane</keyword>
<evidence type="ECO:0000313" key="4">
    <source>
        <dbReference type="Proteomes" id="UP000195402"/>
    </source>
</evidence>
<proteinExistence type="predicted"/>
<feature type="compositionally biased region" description="Acidic residues" evidence="1">
    <location>
        <begin position="558"/>
        <end position="568"/>
    </location>
</feature>
<feature type="compositionally biased region" description="Basic and acidic residues" evidence="1">
    <location>
        <begin position="222"/>
        <end position="231"/>
    </location>
</feature>
<feature type="compositionally biased region" description="Basic and acidic residues" evidence="1">
    <location>
        <begin position="610"/>
        <end position="619"/>
    </location>
</feature>
<keyword evidence="2" id="KW-0472">Membrane</keyword>
<dbReference type="InParanoid" id="A0A200Q7P8"/>
<feature type="compositionally biased region" description="Basic and acidic residues" evidence="1">
    <location>
        <begin position="858"/>
        <end position="876"/>
    </location>
</feature>
<dbReference type="PANTHER" id="PTHR33870:SF4">
    <property type="entry name" value="CARDIOMYOPATHY-ASSOCIATED PROTEIN"/>
    <property type="match status" value="1"/>
</dbReference>
<feature type="region of interest" description="Disordered" evidence="1">
    <location>
        <begin position="277"/>
        <end position="327"/>
    </location>
</feature>
<keyword evidence="4" id="KW-1185">Reference proteome</keyword>
<feature type="compositionally biased region" description="Polar residues" evidence="1">
    <location>
        <begin position="277"/>
        <end position="289"/>
    </location>
</feature>
<feature type="region of interest" description="Disordered" evidence="1">
    <location>
        <begin position="530"/>
        <end position="678"/>
    </location>
</feature>
<feature type="compositionally biased region" description="Acidic residues" evidence="1">
    <location>
        <begin position="660"/>
        <end position="670"/>
    </location>
</feature>
<accession>A0A200Q7P8</accession>
<keyword evidence="2" id="KW-1133">Transmembrane helix</keyword>
<organism evidence="3 4">
    <name type="scientific">Macleaya cordata</name>
    <name type="common">Five-seeded plume-poppy</name>
    <name type="synonym">Bocconia cordata</name>
    <dbReference type="NCBI Taxonomy" id="56857"/>
    <lineage>
        <taxon>Eukaryota</taxon>
        <taxon>Viridiplantae</taxon>
        <taxon>Streptophyta</taxon>
        <taxon>Embryophyta</taxon>
        <taxon>Tracheophyta</taxon>
        <taxon>Spermatophyta</taxon>
        <taxon>Magnoliopsida</taxon>
        <taxon>Ranunculales</taxon>
        <taxon>Papaveraceae</taxon>
        <taxon>Papaveroideae</taxon>
        <taxon>Macleaya</taxon>
    </lineage>
</organism>
<evidence type="ECO:0000256" key="1">
    <source>
        <dbReference type="SAM" id="MobiDB-lite"/>
    </source>
</evidence>
<feature type="compositionally biased region" description="Basic and acidic residues" evidence="1">
    <location>
        <begin position="832"/>
        <end position="844"/>
    </location>
</feature>
<feature type="compositionally biased region" description="Acidic residues" evidence="1">
    <location>
        <begin position="296"/>
        <end position="324"/>
    </location>
</feature>
<dbReference type="Proteomes" id="UP000195402">
    <property type="component" value="Unassembled WGS sequence"/>
</dbReference>
<dbReference type="AlphaFoldDB" id="A0A200Q7P8"/>
<evidence type="ECO:0008006" key="5">
    <source>
        <dbReference type="Google" id="ProtNLM"/>
    </source>
</evidence>
<evidence type="ECO:0000256" key="2">
    <source>
        <dbReference type="SAM" id="Phobius"/>
    </source>
</evidence>